<keyword evidence="5" id="KW-0159">Chromosome partition</keyword>
<feature type="compositionally biased region" description="Basic and acidic residues" evidence="9">
    <location>
        <begin position="336"/>
        <end position="352"/>
    </location>
</feature>
<evidence type="ECO:0000256" key="2">
    <source>
        <dbReference type="ARBA" id="ARBA00010845"/>
    </source>
</evidence>
<reference evidence="13" key="1">
    <citation type="submission" date="2017-03" db="EMBL/GenBank/DDBJ databases">
        <title>Genomes of endolithic fungi from Antarctica.</title>
        <authorList>
            <person name="Coleine C."/>
            <person name="Masonjones S."/>
            <person name="Stajich J.E."/>
        </authorList>
    </citation>
    <scope>NUCLEOTIDE SEQUENCE [LARGE SCALE GENOMIC DNA]</scope>
    <source>
        <strain evidence="13">CCFEE 5527</strain>
    </source>
</reference>
<feature type="compositionally biased region" description="Acidic residues" evidence="9">
    <location>
        <begin position="103"/>
        <end position="114"/>
    </location>
</feature>
<feature type="region of interest" description="Disordered" evidence="9">
    <location>
        <begin position="599"/>
        <end position="662"/>
    </location>
</feature>
<evidence type="ECO:0008006" key="14">
    <source>
        <dbReference type="Google" id="ProtNLM"/>
    </source>
</evidence>
<evidence type="ECO:0000259" key="11">
    <source>
        <dbReference type="Pfam" id="PF07558"/>
    </source>
</evidence>
<keyword evidence="4" id="KW-0132">Cell division</keyword>
<dbReference type="InterPro" id="IPR011516">
    <property type="entry name" value="Shugoshin_N"/>
</dbReference>
<dbReference type="Pfam" id="PF07558">
    <property type="entry name" value="Shugoshin_N"/>
    <property type="match status" value="1"/>
</dbReference>
<feature type="compositionally biased region" description="Polar residues" evidence="9">
    <location>
        <begin position="436"/>
        <end position="445"/>
    </location>
</feature>
<keyword evidence="8" id="KW-0137">Centromere</keyword>
<comment type="similarity">
    <text evidence="2">Belongs to the shugoshin family.</text>
</comment>
<gene>
    <name evidence="12" type="ORF">B0A48_14819</name>
</gene>
<name>A0A1V8SIP3_9PEZI</name>
<evidence type="ECO:0000256" key="9">
    <source>
        <dbReference type="SAM" id="MobiDB-lite"/>
    </source>
</evidence>
<dbReference type="InParanoid" id="A0A1V8SIP3"/>
<evidence type="ECO:0000256" key="6">
    <source>
        <dbReference type="ARBA" id="ARBA00023054"/>
    </source>
</evidence>
<evidence type="ECO:0000256" key="1">
    <source>
        <dbReference type="ARBA" id="ARBA00004584"/>
    </source>
</evidence>
<dbReference type="AlphaFoldDB" id="A0A1V8SIP3"/>
<organism evidence="12 13">
    <name type="scientific">Cryoendolithus antarcticus</name>
    <dbReference type="NCBI Taxonomy" id="1507870"/>
    <lineage>
        <taxon>Eukaryota</taxon>
        <taxon>Fungi</taxon>
        <taxon>Dikarya</taxon>
        <taxon>Ascomycota</taxon>
        <taxon>Pezizomycotina</taxon>
        <taxon>Dothideomycetes</taxon>
        <taxon>Dothideomycetidae</taxon>
        <taxon>Cladosporiales</taxon>
        <taxon>Cladosporiaceae</taxon>
        <taxon>Cryoendolithus</taxon>
    </lineage>
</organism>
<feature type="domain" description="Shugoshin C-terminal" evidence="10">
    <location>
        <begin position="451"/>
        <end position="473"/>
    </location>
</feature>
<dbReference type="STRING" id="1507870.A0A1V8SIP3"/>
<dbReference type="GO" id="GO:0045132">
    <property type="term" value="P:meiotic chromosome segregation"/>
    <property type="evidence" value="ECO:0007669"/>
    <property type="project" value="InterPro"/>
</dbReference>
<dbReference type="EMBL" id="NAJO01000042">
    <property type="protein sequence ID" value="OQN98959.1"/>
    <property type="molecule type" value="Genomic_DNA"/>
</dbReference>
<dbReference type="GO" id="GO:0000779">
    <property type="term" value="C:condensed chromosome, centromeric region"/>
    <property type="evidence" value="ECO:0007669"/>
    <property type="project" value="UniProtKB-ARBA"/>
</dbReference>
<feature type="domain" description="Shugoshin N-terminal coiled-coil" evidence="11">
    <location>
        <begin position="19"/>
        <end position="63"/>
    </location>
</feature>
<comment type="caution">
    <text evidence="12">The sequence shown here is derived from an EMBL/GenBank/DDBJ whole genome shotgun (WGS) entry which is preliminary data.</text>
</comment>
<evidence type="ECO:0000259" key="10">
    <source>
        <dbReference type="Pfam" id="PF07557"/>
    </source>
</evidence>
<feature type="compositionally biased region" description="Polar residues" evidence="9">
    <location>
        <begin position="412"/>
        <end position="427"/>
    </location>
</feature>
<keyword evidence="6" id="KW-0175">Coiled coil</keyword>
<accession>A0A1V8SIP3</accession>
<evidence type="ECO:0000256" key="5">
    <source>
        <dbReference type="ARBA" id="ARBA00022829"/>
    </source>
</evidence>
<dbReference type="GO" id="GO:0051301">
    <property type="term" value="P:cell division"/>
    <property type="evidence" value="ECO:0007669"/>
    <property type="project" value="UniProtKB-KW"/>
</dbReference>
<keyword evidence="13" id="KW-1185">Reference proteome</keyword>
<dbReference type="OrthoDB" id="5394106at2759"/>
<evidence type="ECO:0000313" key="13">
    <source>
        <dbReference type="Proteomes" id="UP000192596"/>
    </source>
</evidence>
<dbReference type="GO" id="GO:0005634">
    <property type="term" value="C:nucleus"/>
    <property type="evidence" value="ECO:0007669"/>
    <property type="project" value="InterPro"/>
</dbReference>
<sequence length="662" mass="73122">MRTKSRQAAQKPATNFEEVKRRFIRQNRDLAKNNSEQNLRIRSLQLDVDRSLQTNLDLREEIIGLRKEVQHARKQSSRDGLRRFKDEMAAKMRQLSEMVEAMDDLPEEDTEVREEEQRQQRQSALQRMEFRERQPLAQVMREHQMPTISEHERKSRRSLGVDEIKAARLSDHSSNESPDLGPPPIARFECQDPIKFDAQGDAASSKAQQSTENQELPADLSVNLETRRKRKDGQPRLEIRRHSIIPAPSPSKFDVEVAAPILRTGAKRKLADRDLDKPVKAPGKTEFLFSRKTTSDAAVATAQHTEEPVVEISAPKLSPKISRRVLGDKSVNLSPRKVDALAGKPEKDDGKKPAVSKLDLNKDRVPRRARLSQVPLPPAAQPPAIATVEIPPESITTTTENAPQSPAVPNIFSPTPSESSVHANGSCDTPPPGDLSSLSNSTTASVIEGLRPSRRARGAVNYAEPSLTAKMRRPDKKMVDALTGLSDHRRVMSAPVNRRAGKVVEIKAEEDDEDAWKNLPEASAVLAPVEVPSPVSRSKHHVRSSSDSLAVDAQGGATITSIPPKADLPQLLNNGMKQPDELDEAMKRLKDLEIFDFKDSSSPSSVASSGTGSTSSTTRTSRRHSFIAKEAQTVGGEGLPRTAKGEEMKPGRATSRRRSMIV</sequence>
<evidence type="ECO:0000256" key="4">
    <source>
        <dbReference type="ARBA" id="ARBA00022618"/>
    </source>
</evidence>
<feature type="compositionally biased region" description="Basic and acidic residues" evidence="9">
    <location>
        <begin position="128"/>
        <end position="174"/>
    </location>
</feature>
<feature type="region of interest" description="Disordered" evidence="9">
    <location>
        <begin position="327"/>
        <end position="452"/>
    </location>
</feature>
<evidence type="ECO:0000313" key="12">
    <source>
        <dbReference type="EMBL" id="OQN98959.1"/>
    </source>
</evidence>
<protein>
    <recommendedName>
        <fullName evidence="14">Shugoshin C-terminal domain-containing protein</fullName>
    </recommendedName>
</protein>
<keyword evidence="7" id="KW-0131">Cell cycle</keyword>
<comment type="subcellular location">
    <subcellularLocation>
        <location evidence="1">Chromosome</location>
        <location evidence="1">Centromere</location>
    </subcellularLocation>
</comment>
<feature type="compositionally biased region" description="Low complexity" evidence="9">
    <location>
        <begin position="600"/>
        <end position="619"/>
    </location>
</feature>
<keyword evidence="3" id="KW-0158">Chromosome</keyword>
<evidence type="ECO:0000256" key="7">
    <source>
        <dbReference type="ARBA" id="ARBA00023306"/>
    </source>
</evidence>
<evidence type="ECO:0000256" key="3">
    <source>
        <dbReference type="ARBA" id="ARBA00022454"/>
    </source>
</evidence>
<proteinExistence type="inferred from homology"/>
<evidence type="ECO:0000256" key="8">
    <source>
        <dbReference type="ARBA" id="ARBA00023328"/>
    </source>
</evidence>
<dbReference type="Pfam" id="PF07557">
    <property type="entry name" value="Shugoshin_C"/>
    <property type="match status" value="1"/>
</dbReference>
<feature type="compositionally biased region" description="Polar residues" evidence="9">
    <location>
        <begin position="205"/>
        <end position="214"/>
    </location>
</feature>
<dbReference type="InterPro" id="IPR011515">
    <property type="entry name" value="Shugoshin_C"/>
</dbReference>
<feature type="region of interest" description="Disordered" evidence="9">
    <location>
        <begin position="103"/>
        <end position="239"/>
    </location>
</feature>
<dbReference type="Proteomes" id="UP000192596">
    <property type="component" value="Unassembled WGS sequence"/>
</dbReference>